<gene>
    <name evidence="4" type="ORF">HK097_000118</name>
</gene>
<dbReference type="EMBL" id="JADGJD010001006">
    <property type="protein sequence ID" value="KAJ3047214.1"/>
    <property type="molecule type" value="Genomic_DNA"/>
</dbReference>
<evidence type="ECO:0000313" key="4">
    <source>
        <dbReference type="EMBL" id="KAJ3047214.1"/>
    </source>
</evidence>
<dbReference type="GO" id="GO:0005509">
    <property type="term" value="F:calcium ion binding"/>
    <property type="evidence" value="ECO:0007669"/>
    <property type="project" value="InterPro"/>
</dbReference>
<dbReference type="SUPFAM" id="SSF47473">
    <property type="entry name" value="EF-hand"/>
    <property type="match status" value="1"/>
</dbReference>
<dbReference type="Proteomes" id="UP001212841">
    <property type="component" value="Unassembled WGS sequence"/>
</dbReference>
<feature type="domain" description="EF-hand" evidence="3">
    <location>
        <begin position="253"/>
        <end position="288"/>
    </location>
</feature>
<protein>
    <recommendedName>
        <fullName evidence="3">EF-hand domain-containing protein</fullName>
    </recommendedName>
</protein>
<dbReference type="InterPro" id="IPR011992">
    <property type="entry name" value="EF-hand-dom_pair"/>
</dbReference>
<comment type="caution">
    <text evidence="4">The sequence shown here is derived from an EMBL/GenBank/DDBJ whole genome shotgun (WGS) entry which is preliminary data.</text>
</comment>
<feature type="compositionally biased region" description="Low complexity" evidence="2">
    <location>
        <begin position="169"/>
        <end position="186"/>
    </location>
</feature>
<evidence type="ECO:0000259" key="3">
    <source>
        <dbReference type="PROSITE" id="PS50222"/>
    </source>
</evidence>
<evidence type="ECO:0000256" key="1">
    <source>
        <dbReference type="ARBA" id="ARBA00022837"/>
    </source>
</evidence>
<accession>A0AAD5WZ18</accession>
<dbReference type="PROSITE" id="PS50222">
    <property type="entry name" value="EF_HAND_2"/>
    <property type="match status" value="1"/>
</dbReference>
<dbReference type="PROSITE" id="PS00018">
    <property type="entry name" value="EF_HAND_1"/>
    <property type="match status" value="1"/>
</dbReference>
<dbReference type="InterPro" id="IPR002048">
    <property type="entry name" value="EF_hand_dom"/>
</dbReference>
<dbReference type="Gene3D" id="1.10.238.10">
    <property type="entry name" value="EF-hand"/>
    <property type="match status" value="1"/>
</dbReference>
<keyword evidence="1" id="KW-0106">Calcium</keyword>
<keyword evidence="5" id="KW-1185">Reference proteome</keyword>
<name>A0AAD5WZ18_9FUNG</name>
<reference evidence="4" key="1">
    <citation type="submission" date="2020-05" db="EMBL/GenBank/DDBJ databases">
        <title>Phylogenomic resolution of chytrid fungi.</title>
        <authorList>
            <person name="Stajich J.E."/>
            <person name="Amses K."/>
            <person name="Simmons R."/>
            <person name="Seto K."/>
            <person name="Myers J."/>
            <person name="Bonds A."/>
            <person name="Quandt C.A."/>
            <person name="Barry K."/>
            <person name="Liu P."/>
            <person name="Grigoriev I."/>
            <person name="Longcore J.E."/>
            <person name="James T.Y."/>
        </authorList>
    </citation>
    <scope>NUCLEOTIDE SEQUENCE</scope>
    <source>
        <strain evidence="4">JEL0318</strain>
    </source>
</reference>
<dbReference type="InterPro" id="IPR018247">
    <property type="entry name" value="EF_Hand_1_Ca_BS"/>
</dbReference>
<feature type="region of interest" description="Disordered" evidence="2">
    <location>
        <begin position="161"/>
        <end position="238"/>
    </location>
</feature>
<evidence type="ECO:0000256" key="2">
    <source>
        <dbReference type="SAM" id="MobiDB-lite"/>
    </source>
</evidence>
<evidence type="ECO:0000313" key="5">
    <source>
        <dbReference type="Proteomes" id="UP001212841"/>
    </source>
</evidence>
<feature type="region of interest" description="Disordered" evidence="2">
    <location>
        <begin position="1"/>
        <end position="37"/>
    </location>
</feature>
<organism evidence="4 5">
    <name type="scientific">Rhizophlyctis rosea</name>
    <dbReference type="NCBI Taxonomy" id="64517"/>
    <lineage>
        <taxon>Eukaryota</taxon>
        <taxon>Fungi</taxon>
        <taxon>Fungi incertae sedis</taxon>
        <taxon>Chytridiomycota</taxon>
        <taxon>Chytridiomycota incertae sedis</taxon>
        <taxon>Chytridiomycetes</taxon>
        <taxon>Rhizophlyctidales</taxon>
        <taxon>Rhizophlyctidaceae</taxon>
        <taxon>Rhizophlyctis</taxon>
    </lineage>
</organism>
<sequence>MGQSLNRALKVSPSDSTTHPPNDQHSAAKDKPRPEQARIPKLRKRVVNELAVTVQEIWTLHAYYERVFQPELTPVKRFLTRKEFLGVFPGGVLVAEVDWVKALSKLSDRAGREEKVQFLFRVYAGSSKHITKPDLHRILRSSLQAVSTTVPLPRSRYIIRSTSHTGRNPSTSSPHTTSQTSTLTLPRPHSSPHSANPLPLSDTNPTTSTTTTSSLGIGNTSAQHLLPPGVASPTMGMTPRASTVASAGQLDFIVGAIVEQTFGEVDRNEDGVIDEREFGEACEERPELLRGMEFAEG</sequence>
<feature type="compositionally biased region" description="Basic and acidic residues" evidence="2">
    <location>
        <begin position="26"/>
        <end position="37"/>
    </location>
</feature>
<proteinExistence type="predicted"/>
<feature type="non-terminal residue" evidence="4">
    <location>
        <position position="1"/>
    </location>
</feature>
<feature type="compositionally biased region" description="Low complexity" evidence="2">
    <location>
        <begin position="196"/>
        <end position="221"/>
    </location>
</feature>
<feature type="compositionally biased region" description="Polar residues" evidence="2">
    <location>
        <begin position="13"/>
        <end position="25"/>
    </location>
</feature>
<dbReference type="AlphaFoldDB" id="A0AAD5WZ18"/>